<gene>
    <name evidence="2" type="ORF">J1N35_044007</name>
</gene>
<protein>
    <recommendedName>
        <fullName evidence="1">Putative plant transposon protein domain-containing protein</fullName>
    </recommendedName>
</protein>
<dbReference type="AlphaFoldDB" id="A0A9D3U8P4"/>
<sequence length="158" mass="18168">MDSAINILTEGRDEWKYYVGTNILEYFHQAIMFSKAKMWIQFICTRIVPALNVFNVNTFRAVLLYAILQKKQVCVGKWIHQNMRRCISSHKVGVFFPCLVMVLCKKVGVPMTSTEKSLVGVPMTSTEQSLKPSRSIIGDTLFQQYIELRVKQIKDGNK</sequence>
<organism evidence="2 3">
    <name type="scientific">Gossypium stocksii</name>
    <dbReference type="NCBI Taxonomy" id="47602"/>
    <lineage>
        <taxon>Eukaryota</taxon>
        <taxon>Viridiplantae</taxon>
        <taxon>Streptophyta</taxon>
        <taxon>Embryophyta</taxon>
        <taxon>Tracheophyta</taxon>
        <taxon>Spermatophyta</taxon>
        <taxon>Magnoliopsida</taxon>
        <taxon>eudicotyledons</taxon>
        <taxon>Gunneridae</taxon>
        <taxon>Pentapetalae</taxon>
        <taxon>rosids</taxon>
        <taxon>malvids</taxon>
        <taxon>Malvales</taxon>
        <taxon>Malvaceae</taxon>
        <taxon>Malvoideae</taxon>
        <taxon>Gossypium</taxon>
    </lineage>
</organism>
<dbReference type="Pfam" id="PF20167">
    <property type="entry name" value="Transposase_32"/>
    <property type="match status" value="1"/>
</dbReference>
<proteinExistence type="predicted"/>
<dbReference type="EMBL" id="JAIQCV010000013">
    <property type="protein sequence ID" value="KAH1031833.1"/>
    <property type="molecule type" value="Genomic_DNA"/>
</dbReference>
<dbReference type="InterPro" id="IPR046796">
    <property type="entry name" value="Transposase_32_dom"/>
</dbReference>
<evidence type="ECO:0000313" key="3">
    <source>
        <dbReference type="Proteomes" id="UP000828251"/>
    </source>
</evidence>
<keyword evidence="3" id="KW-1185">Reference proteome</keyword>
<reference evidence="2 3" key="1">
    <citation type="journal article" date="2021" name="Plant Biotechnol. J.">
        <title>Multi-omics assisted identification of the key and species-specific regulatory components of drought-tolerant mechanisms in Gossypium stocksii.</title>
        <authorList>
            <person name="Yu D."/>
            <person name="Ke L."/>
            <person name="Zhang D."/>
            <person name="Wu Y."/>
            <person name="Sun Y."/>
            <person name="Mei J."/>
            <person name="Sun J."/>
            <person name="Sun Y."/>
        </authorList>
    </citation>
    <scope>NUCLEOTIDE SEQUENCE [LARGE SCALE GENOMIC DNA]</scope>
    <source>
        <strain evidence="3">cv. E1</strain>
        <tissue evidence="2">Leaf</tissue>
    </source>
</reference>
<accession>A0A9D3U8P4</accession>
<evidence type="ECO:0000259" key="1">
    <source>
        <dbReference type="Pfam" id="PF20167"/>
    </source>
</evidence>
<dbReference type="OrthoDB" id="997689at2759"/>
<feature type="domain" description="Putative plant transposon protein" evidence="1">
    <location>
        <begin position="7"/>
        <end position="110"/>
    </location>
</feature>
<dbReference type="Proteomes" id="UP000828251">
    <property type="component" value="Unassembled WGS sequence"/>
</dbReference>
<name>A0A9D3U8P4_9ROSI</name>
<comment type="caution">
    <text evidence="2">The sequence shown here is derived from an EMBL/GenBank/DDBJ whole genome shotgun (WGS) entry which is preliminary data.</text>
</comment>
<evidence type="ECO:0000313" key="2">
    <source>
        <dbReference type="EMBL" id="KAH1031833.1"/>
    </source>
</evidence>